<proteinExistence type="predicted"/>
<accession>A0A6V7FJS6</accession>
<dbReference type="AlphaFoldDB" id="A0A6V7FJS6"/>
<name>A0A6V7FJS6_9XANT</name>
<dbReference type="EMBL" id="LR828258">
    <property type="protein sequence ID" value="CAD0364036.1"/>
    <property type="molecule type" value="Genomic_DNA"/>
</dbReference>
<geneLocation type="plasmid" evidence="1 2">
    <name>CFBP498_p224</name>
</geneLocation>
<organism evidence="1 2">
    <name type="scientific">Xanthomonas hortorum pv. vitians</name>
    <dbReference type="NCBI Taxonomy" id="83224"/>
    <lineage>
        <taxon>Bacteria</taxon>
        <taxon>Pseudomonadati</taxon>
        <taxon>Pseudomonadota</taxon>
        <taxon>Gammaproteobacteria</taxon>
        <taxon>Lysobacterales</taxon>
        <taxon>Lysobacteraceae</taxon>
        <taxon>Xanthomonas</taxon>
    </lineage>
</organism>
<protein>
    <submittedName>
        <fullName evidence="1">Uncharacterized protein</fullName>
    </submittedName>
</protein>
<reference evidence="1 2" key="1">
    <citation type="submission" date="2020-07" db="EMBL/GenBank/DDBJ databases">
        <authorList>
            <person name="Pothier F. J."/>
        </authorList>
    </citation>
    <scope>NUCLEOTIDE SEQUENCE [LARGE SCALE GENOMIC DNA]</scope>
    <source>
        <strain evidence="1 2">CFBP 498</strain>
        <plasmid evidence="1 2">CFBP498_p224</plasmid>
    </source>
</reference>
<gene>
    <name evidence="1" type="ORF">CFBP498_50070</name>
</gene>
<evidence type="ECO:0000313" key="1">
    <source>
        <dbReference type="EMBL" id="CAD0364036.1"/>
    </source>
</evidence>
<sequence>MSNLRKLKPRRMPLNAVDAGQNSALLLIRAALRNDEVSKELGNAVKLMKMKLKSPDIADLTGLTREMVTRLGKKEARALAPTGRKIQSVGTVVQDANTHVKASGFLVMLEQVLASDSHYTLTADVFIAAIDALEVFTHQDVESTPYNLYVVLARRFMSREIYLTDCPRCKNRFLQLSFDQRDLREPLEGECPHCRLVSSVMGCRPNATRGEPTLRRVSRIKRKISDQETTDVHPILSSASVWSPIPYPEEIGREETFY</sequence>
<dbReference type="SUPFAM" id="SSF160930">
    <property type="entry name" value="FlhC-like"/>
    <property type="match status" value="1"/>
</dbReference>
<dbReference type="EMBL" id="LR828258">
    <property type="protein sequence ID" value="CAD0364034.1"/>
    <property type="molecule type" value="Genomic_DNA"/>
</dbReference>
<keyword evidence="1" id="KW-0614">Plasmid</keyword>
<keyword evidence="2" id="KW-1185">Reference proteome</keyword>
<dbReference type="RefSeq" id="WP_183153101.1">
    <property type="nucleotide sequence ID" value="NZ_LR828258.1"/>
</dbReference>
<evidence type="ECO:0000313" key="2">
    <source>
        <dbReference type="Proteomes" id="UP000515406"/>
    </source>
</evidence>
<dbReference type="Proteomes" id="UP000515406">
    <property type="component" value="Plasmid CFBP498_p224"/>
</dbReference>